<feature type="domain" description="Metallo-beta-lactamase" evidence="1">
    <location>
        <begin position="23"/>
        <end position="215"/>
    </location>
</feature>
<proteinExistence type="predicted"/>
<dbReference type="InterPro" id="IPR001279">
    <property type="entry name" value="Metallo-B-lactamas"/>
</dbReference>
<organism evidence="2 3">
    <name type="scientific">Providencia rustigianii DSM 4541</name>
    <dbReference type="NCBI Taxonomy" id="500637"/>
    <lineage>
        <taxon>Bacteria</taxon>
        <taxon>Pseudomonadati</taxon>
        <taxon>Pseudomonadota</taxon>
        <taxon>Gammaproteobacteria</taxon>
        <taxon>Enterobacterales</taxon>
        <taxon>Morganellaceae</taxon>
        <taxon>Providencia</taxon>
    </lineage>
</organism>
<dbReference type="GO" id="GO:0042781">
    <property type="term" value="F:3'-tRNA processing endoribonuclease activity"/>
    <property type="evidence" value="ECO:0007669"/>
    <property type="project" value="TreeGrafter"/>
</dbReference>
<dbReference type="Proteomes" id="UP000005512">
    <property type="component" value="Unassembled WGS sequence"/>
</dbReference>
<dbReference type="Gene3D" id="3.60.15.10">
    <property type="entry name" value="Ribonuclease Z/Hydroxyacylglutathione hydrolase-like"/>
    <property type="match status" value="1"/>
</dbReference>
<name>D1P0K9_9GAMM</name>
<dbReference type="eggNOG" id="COG1234">
    <property type="taxonomic scope" value="Bacteria"/>
</dbReference>
<dbReference type="PANTHER" id="PTHR46018">
    <property type="entry name" value="ZINC PHOSPHODIESTERASE ELAC PROTEIN 1"/>
    <property type="match status" value="1"/>
</dbReference>
<evidence type="ECO:0000313" key="3">
    <source>
        <dbReference type="Proteomes" id="UP000005512"/>
    </source>
</evidence>
<evidence type="ECO:0000313" key="2">
    <source>
        <dbReference type="EMBL" id="EFB72878.1"/>
    </source>
</evidence>
<dbReference type="PANTHER" id="PTHR46018:SF2">
    <property type="entry name" value="ZINC PHOSPHODIESTERASE ELAC PROTEIN 1"/>
    <property type="match status" value="1"/>
</dbReference>
<dbReference type="SMART" id="SM00849">
    <property type="entry name" value="Lactamase_B"/>
    <property type="match status" value="1"/>
</dbReference>
<gene>
    <name evidence="2" type="ORF">PROVRUST_05676</name>
</gene>
<dbReference type="SUPFAM" id="SSF56281">
    <property type="entry name" value="Metallo-hydrolase/oxidoreductase"/>
    <property type="match status" value="1"/>
</dbReference>
<evidence type="ECO:0000259" key="1">
    <source>
        <dbReference type="SMART" id="SM00849"/>
    </source>
</evidence>
<accession>D1P0K9</accession>
<comment type="caution">
    <text evidence="2">The sequence shown here is derived from an EMBL/GenBank/DDBJ whole genome shotgun (WGS) entry which is preliminary data.</text>
</comment>
<dbReference type="AlphaFoldDB" id="D1P0K9"/>
<protein>
    <submittedName>
        <fullName evidence="2">Metallo-beta-lactamase domain protein</fullName>
    </submittedName>
</protein>
<dbReference type="HOGENOM" id="CLU_031317_3_2_6"/>
<dbReference type="Pfam" id="PF23023">
    <property type="entry name" value="Anti-Pycsar_Apyc1"/>
    <property type="match status" value="1"/>
</dbReference>
<dbReference type="STRING" id="500637.PROVRUST_05676"/>
<dbReference type="InterPro" id="IPR036866">
    <property type="entry name" value="RibonucZ/Hydroxyglut_hydro"/>
</dbReference>
<keyword evidence="3" id="KW-1185">Reference proteome</keyword>
<dbReference type="EMBL" id="ABXV02000017">
    <property type="protein sequence ID" value="EFB72878.1"/>
    <property type="molecule type" value="Genomic_DNA"/>
</dbReference>
<reference evidence="2" key="1">
    <citation type="submission" date="2009-12" db="EMBL/GenBank/DDBJ databases">
        <authorList>
            <person name="Weinstock G."/>
            <person name="Sodergren E."/>
            <person name="Clifton S."/>
            <person name="Fulton L."/>
            <person name="Fulton B."/>
            <person name="Courtney L."/>
            <person name="Fronick C."/>
            <person name="Harrison M."/>
            <person name="Strong C."/>
            <person name="Farmer C."/>
            <person name="Delahaunty K."/>
            <person name="Markovic C."/>
            <person name="Hall O."/>
            <person name="Minx P."/>
            <person name="Tomlinson C."/>
            <person name="Mitreva M."/>
            <person name="Nelson J."/>
            <person name="Hou S."/>
            <person name="Wollam A."/>
            <person name="Pepin K.H."/>
            <person name="Johnson M."/>
            <person name="Bhonagiri V."/>
            <person name="Nash W.E."/>
            <person name="Warren W."/>
            <person name="Chinwalla A."/>
            <person name="Mardis E.R."/>
            <person name="Wilson R.K."/>
        </authorList>
    </citation>
    <scope>NUCLEOTIDE SEQUENCE [LARGE SCALE GENOMIC DNA]</scope>
    <source>
        <strain evidence="2">DSM 4541</strain>
    </source>
</reference>
<sequence>MQMLPNFQVTVVGAGDAYDCERTNASILVEESGFKLLVDCGPTVPQKMFKMHQADELDAIYITHCHPDHCLGLTSLLNWMDSYRRKRPLTIIAQQAQWEILAPLLHFAHWPKPQLGFEIIRKYSEEIQSIGSWKATTSPTQHSVSNLSLHLTSGSGHRLFYSGDGEISLQGEQLALQSDWVFLECETLNSHPSHGSWHSIQQRFQCQTPKPNSQWRLYHIEPRYREKLSQHIVPYDFIQLAEQGEILHDAQ</sequence>
<dbReference type="CDD" id="cd16272">
    <property type="entry name" value="RNaseZ_MBL-fold"/>
    <property type="match status" value="1"/>
</dbReference>